<evidence type="ECO:0000256" key="3">
    <source>
        <dbReference type="ARBA" id="ARBA00022448"/>
    </source>
</evidence>
<evidence type="ECO:0000256" key="4">
    <source>
        <dbReference type="ARBA" id="ARBA00022787"/>
    </source>
</evidence>
<evidence type="ECO:0000256" key="5">
    <source>
        <dbReference type="ARBA" id="ARBA00022927"/>
    </source>
</evidence>
<dbReference type="STRING" id="342668.A0A1B8GHD4"/>
<keyword evidence="8" id="KW-0812">Transmembrane</keyword>
<feature type="transmembrane region" description="Helical" evidence="8">
    <location>
        <begin position="362"/>
        <end position="381"/>
    </location>
</feature>
<dbReference type="AlphaFoldDB" id="A0A1B8GHD4"/>
<evidence type="ECO:0000256" key="7">
    <source>
        <dbReference type="ARBA" id="ARBA00023136"/>
    </source>
</evidence>
<dbReference type="GeneID" id="28840984"/>
<feature type="domain" description="Mitochondrial outer membrane transport complex Sam37/metaxin N-terminal" evidence="9">
    <location>
        <begin position="28"/>
        <end position="165"/>
    </location>
</feature>
<evidence type="ECO:0000256" key="1">
    <source>
        <dbReference type="ARBA" id="ARBA00004294"/>
    </source>
</evidence>
<evidence type="ECO:0000256" key="8">
    <source>
        <dbReference type="SAM" id="Phobius"/>
    </source>
</evidence>
<dbReference type="Pfam" id="PF10568">
    <property type="entry name" value="Tom37"/>
    <property type="match status" value="1"/>
</dbReference>
<gene>
    <name evidence="11" type="ORF">VE01_07598</name>
</gene>
<keyword evidence="5" id="KW-0653">Protein transport</keyword>
<evidence type="ECO:0000313" key="11">
    <source>
        <dbReference type="EMBL" id="OBT95250.1"/>
    </source>
</evidence>
<dbReference type="OrthoDB" id="3440184at2759"/>
<sequence>MPILELHVPPPPLTSFPSPSLPTLDPESLALTAYFSLAIPRGEWVLIPSLPGANPTGVLPALRWGEVWVGGWGNVVDFVGKMGGEGWALGGKDGGEGNGKGKLRGEGEGERGDVIAFSNFIRTKGRALLDLSLFADPQNYNTLTRSSLASTLPFPLSWLEPRRLREAALARTAHLGIKLDTTDDAHDAASTSTQVQGEDVIPVSLRKGNPNAAAASLAAEGAATIRLSALADEFLEPLAEMRGEGRWFVGGRATEVDCLALGYLAVMLVDGLPRPWLAEKVKSVKGLKEWVAEVEGVAFEELPWGEGEAGVGVIGRAVTGWVWGALGMGGVAREEEKKEEEFSSQGEQEIVAYRAMIRRREMWVTTGSVVVAVGLFVGFLFQQGTIGAIVLGAQGAQKRARAKAEKEVEGGGVAAAALWEAAEPGVAELAAKMNF</sequence>
<accession>A0A1B8GHD4</accession>
<reference evidence="11 12" key="1">
    <citation type="submission" date="2016-03" db="EMBL/GenBank/DDBJ databases">
        <title>Comparative genomics of Pseudogymnoascus destructans, the fungus causing white-nose syndrome of bats.</title>
        <authorList>
            <person name="Palmer J.M."/>
            <person name="Drees K.P."/>
            <person name="Foster J.T."/>
            <person name="Lindner D.L."/>
        </authorList>
    </citation>
    <scope>NUCLEOTIDE SEQUENCE [LARGE SCALE GENOMIC DNA]</scope>
    <source>
        <strain evidence="11 12">UAMH 10579</strain>
    </source>
</reference>
<proteinExistence type="inferred from homology"/>
<feature type="domain" description="Metaxin glutathione S-transferase" evidence="10">
    <location>
        <begin position="233"/>
        <end position="292"/>
    </location>
</feature>
<dbReference type="GO" id="GO:0015031">
    <property type="term" value="P:protein transport"/>
    <property type="evidence" value="ECO:0007669"/>
    <property type="project" value="UniProtKB-KW"/>
</dbReference>
<evidence type="ECO:0000313" key="12">
    <source>
        <dbReference type="Proteomes" id="UP000091956"/>
    </source>
</evidence>
<comment type="subcellular location">
    <subcellularLocation>
        <location evidence="1">Mitochondrion outer membrane</location>
    </subcellularLocation>
</comment>
<dbReference type="Pfam" id="PF17171">
    <property type="entry name" value="GST_C_6"/>
    <property type="match status" value="1"/>
</dbReference>
<evidence type="ECO:0000259" key="10">
    <source>
        <dbReference type="Pfam" id="PF17171"/>
    </source>
</evidence>
<dbReference type="PANTHER" id="PTHR12289">
    <property type="entry name" value="METAXIN RELATED"/>
    <property type="match status" value="1"/>
</dbReference>
<evidence type="ECO:0000256" key="6">
    <source>
        <dbReference type="ARBA" id="ARBA00023128"/>
    </source>
</evidence>
<name>A0A1B8GHD4_9PEZI</name>
<keyword evidence="6" id="KW-0496">Mitochondrion</keyword>
<evidence type="ECO:0000256" key="2">
    <source>
        <dbReference type="ARBA" id="ARBA00009170"/>
    </source>
</evidence>
<dbReference type="PANTHER" id="PTHR12289:SF41">
    <property type="entry name" value="FAILED AXON CONNECTIONS-RELATED"/>
    <property type="match status" value="1"/>
</dbReference>
<evidence type="ECO:0000259" key="9">
    <source>
        <dbReference type="Pfam" id="PF10568"/>
    </source>
</evidence>
<keyword evidence="12" id="KW-1185">Reference proteome</keyword>
<dbReference type="GO" id="GO:0007005">
    <property type="term" value="P:mitochondrion organization"/>
    <property type="evidence" value="ECO:0007669"/>
    <property type="project" value="TreeGrafter"/>
</dbReference>
<reference evidence="12" key="2">
    <citation type="journal article" date="2018" name="Nat. Commun.">
        <title>Extreme sensitivity to ultraviolet light in the fungal pathogen causing white-nose syndrome of bats.</title>
        <authorList>
            <person name="Palmer J.M."/>
            <person name="Drees K.P."/>
            <person name="Foster J.T."/>
            <person name="Lindner D.L."/>
        </authorList>
    </citation>
    <scope>NUCLEOTIDE SEQUENCE [LARGE SCALE GENOMIC DNA]</scope>
    <source>
        <strain evidence="12">UAMH 10579</strain>
    </source>
</reference>
<keyword evidence="7 8" id="KW-0472">Membrane</keyword>
<dbReference type="SUPFAM" id="SSF47616">
    <property type="entry name" value="GST C-terminal domain-like"/>
    <property type="match status" value="1"/>
</dbReference>
<keyword evidence="3" id="KW-0813">Transport</keyword>
<comment type="similarity">
    <text evidence="2">Belongs to the metaxin family.</text>
</comment>
<keyword evidence="8" id="KW-1133">Transmembrane helix</keyword>
<protein>
    <recommendedName>
        <fullName evidence="13">Mitochondrial outer membrane transport complex Sam37/metaxin N-terminal domain-containing protein</fullName>
    </recommendedName>
</protein>
<dbReference type="InterPro" id="IPR033468">
    <property type="entry name" value="Metaxin_GST"/>
</dbReference>
<dbReference type="EMBL" id="KV460237">
    <property type="protein sequence ID" value="OBT95250.1"/>
    <property type="molecule type" value="Genomic_DNA"/>
</dbReference>
<dbReference type="InterPro" id="IPR036282">
    <property type="entry name" value="Glutathione-S-Trfase_C_sf"/>
</dbReference>
<dbReference type="InterPro" id="IPR050931">
    <property type="entry name" value="Mito_Protein_Transport_Metaxin"/>
</dbReference>
<keyword evidence="4" id="KW-1000">Mitochondrion outer membrane</keyword>
<dbReference type="Proteomes" id="UP000091956">
    <property type="component" value="Unassembled WGS sequence"/>
</dbReference>
<dbReference type="InterPro" id="IPR019564">
    <property type="entry name" value="Sam37/metaxin_N"/>
</dbReference>
<organism evidence="11 12">
    <name type="scientific">Pseudogymnoascus verrucosus</name>
    <dbReference type="NCBI Taxonomy" id="342668"/>
    <lineage>
        <taxon>Eukaryota</taxon>
        <taxon>Fungi</taxon>
        <taxon>Dikarya</taxon>
        <taxon>Ascomycota</taxon>
        <taxon>Pezizomycotina</taxon>
        <taxon>Leotiomycetes</taxon>
        <taxon>Thelebolales</taxon>
        <taxon>Thelebolaceae</taxon>
        <taxon>Pseudogymnoascus</taxon>
    </lineage>
</organism>
<evidence type="ECO:0008006" key="13">
    <source>
        <dbReference type="Google" id="ProtNLM"/>
    </source>
</evidence>
<dbReference type="RefSeq" id="XP_018128983.1">
    <property type="nucleotide sequence ID" value="XM_018277031.2"/>
</dbReference>
<dbReference type="GO" id="GO:0001401">
    <property type="term" value="C:SAM complex"/>
    <property type="evidence" value="ECO:0007669"/>
    <property type="project" value="InterPro"/>
</dbReference>